<evidence type="ECO:0000313" key="3">
    <source>
        <dbReference type="EMBL" id="MCX2979478.1"/>
    </source>
</evidence>
<evidence type="ECO:0000256" key="1">
    <source>
        <dbReference type="SAM" id="Coils"/>
    </source>
</evidence>
<feature type="signal peptide" evidence="2">
    <location>
        <begin position="1"/>
        <end position="24"/>
    </location>
</feature>
<evidence type="ECO:0000313" key="4">
    <source>
        <dbReference type="Proteomes" id="UP001143362"/>
    </source>
</evidence>
<keyword evidence="2" id="KW-0732">Signal</keyword>
<comment type="caution">
    <text evidence="3">The sequence shown here is derived from an EMBL/GenBank/DDBJ whole genome shotgun (WGS) entry which is preliminary data.</text>
</comment>
<dbReference type="InterPro" id="IPR021342">
    <property type="entry name" value="DUF2959"/>
</dbReference>
<dbReference type="Pfam" id="PF11172">
    <property type="entry name" value="DUF2959"/>
    <property type="match status" value="1"/>
</dbReference>
<name>A0ABT3TB05_9GAMM</name>
<dbReference type="RefSeq" id="WP_279243480.1">
    <property type="nucleotide sequence ID" value="NZ_SHNN01000001.1"/>
</dbReference>
<protein>
    <submittedName>
        <fullName evidence="3">DUF2959 domain-containing protein</fullName>
    </submittedName>
</protein>
<dbReference type="Proteomes" id="UP001143362">
    <property type="component" value="Unassembled WGS sequence"/>
</dbReference>
<dbReference type="EMBL" id="SHNN01000001">
    <property type="protein sequence ID" value="MCX2979478.1"/>
    <property type="molecule type" value="Genomic_DNA"/>
</dbReference>
<dbReference type="PROSITE" id="PS51257">
    <property type="entry name" value="PROKAR_LIPOPROTEIN"/>
    <property type="match status" value="1"/>
</dbReference>
<sequence>MKKLGLLIATAFLLVACQSAYYEAAEKVGVHKRDILVDRVENARDSQADAEEQFQSAQEQLLALIDFDGGDLQDVYEDLNDEYEDSVDAAEEVSSRIAAIEDVAEALFDEWEEEIEEYTNATFKADSKRKLRETQSRYNGLLKSLKKSEARMDPVLAALKDNVLYLKHNLNASAVASLKVEFGKIDKDITALIAEMRKSIAQSDAFIESMQAS</sequence>
<evidence type="ECO:0000256" key="2">
    <source>
        <dbReference type="SAM" id="SignalP"/>
    </source>
</evidence>
<keyword evidence="4" id="KW-1185">Reference proteome</keyword>
<proteinExistence type="predicted"/>
<reference evidence="3" key="1">
    <citation type="submission" date="2019-02" db="EMBL/GenBank/DDBJ databases">
        <authorList>
            <person name="Li S.-H."/>
        </authorList>
    </citation>
    <scope>NUCLEOTIDE SEQUENCE</scope>
    <source>
        <strain evidence="3">IMCC14734</strain>
    </source>
</reference>
<organism evidence="3 4">
    <name type="scientific">Candidatus Litorirhabdus singularis</name>
    <dbReference type="NCBI Taxonomy" id="2518993"/>
    <lineage>
        <taxon>Bacteria</taxon>
        <taxon>Pseudomonadati</taxon>
        <taxon>Pseudomonadota</taxon>
        <taxon>Gammaproteobacteria</taxon>
        <taxon>Cellvibrionales</taxon>
        <taxon>Halieaceae</taxon>
        <taxon>Candidatus Litorirhabdus</taxon>
    </lineage>
</organism>
<feature type="chain" id="PRO_5047372509" evidence="2">
    <location>
        <begin position="25"/>
        <end position="213"/>
    </location>
</feature>
<keyword evidence="1" id="KW-0175">Coiled coil</keyword>
<accession>A0ABT3TB05</accession>
<gene>
    <name evidence="3" type="ORF">EYC98_01235</name>
</gene>
<feature type="coiled-coil region" evidence="1">
    <location>
        <begin position="33"/>
        <end position="151"/>
    </location>
</feature>